<evidence type="ECO:0000313" key="14">
    <source>
        <dbReference type="Proteomes" id="UP001141806"/>
    </source>
</evidence>
<keyword evidence="6" id="KW-0804">Transcription</keyword>
<comment type="subcellular location">
    <subcellularLocation>
        <location evidence="1 9 10">Nucleus</location>
    </subcellularLocation>
</comment>
<dbReference type="SMART" id="SM00389">
    <property type="entry name" value="HOX"/>
    <property type="match status" value="1"/>
</dbReference>
<evidence type="ECO:0000256" key="9">
    <source>
        <dbReference type="PROSITE-ProRule" id="PRU00108"/>
    </source>
</evidence>
<dbReference type="FunFam" id="1.10.10.60:FF:000146">
    <property type="entry name" value="WUSCHEL-related homeobox 4"/>
    <property type="match status" value="1"/>
</dbReference>
<dbReference type="GO" id="GO:0099402">
    <property type="term" value="P:plant organ development"/>
    <property type="evidence" value="ECO:0007669"/>
    <property type="project" value="InterPro"/>
</dbReference>
<gene>
    <name evidence="13" type="ORF">NE237_006556</name>
</gene>
<keyword evidence="7 9" id="KW-0539">Nucleus</keyword>
<keyword evidence="5 9" id="KW-0371">Homeobox</keyword>
<dbReference type="InterPro" id="IPR001356">
    <property type="entry name" value="HD"/>
</dbReference>
<feature type="domain" description="Homeobox" evidence="12">
    <location>
        <begin position="64"/>
        <end position="129"/>
    </location>
</feature>
<evidence type="ECO:0000313" key="13">
    <source>
        <dbReference type="EMBL" id="KAJ4973382.1"/>
    </source>
</evidence>
<feature type="DNA-binding region" description="Homeobox" evidence="9">
    <location>
        <begin position="66"/>
        <end position="130"/>
    </location>
</feature>
<dbReference type="CDD" id="cd00086">
    <property type="entry name" value="homeodomain"/>
    <property type="match status" value="1"/>
</dbReference>
<keyword evidence="4 9" id="KW-0238">DNA-binding</keyword>
<dbReference type="GO" id="GO:0003677">
    <property type="term" value="F:DNA binding"/>
    <property type="evidence" value="ECO:0007669"/>
    <property type="project" value="UniProtKB-UniRule"/>
</dbReference>
<evidence type="ECO:0000256" key="1">
    <source>
        <dbReference type="ARBA" id="ARBA00004123"/>
    </source>
</evidence>
<sequence length="330" mass="38129">MWMMGCNDGNGYNMSADSFNGRRLRPLMPRPTCLTHDIHDSDLFPLNTHLASIMEQSKGEFSTQPVVSSRWNPTTEQLRVLEDLYRRGTRTPTADQIQHITAQLRRYGKIEGKNVFYWFQNHKARERQKRRRQLESAAAAASEEQEGYDIESLVKKDSGSSRSGFEVEQNRNWAPSKNYSKLVEESVSMQRSAVAESRAEGWIQFEEGELQQRPSSEESHATWQMMYLSCSTPTHIINSIIRTTTEPTTTVDPKLEPNRETLPENLYNLCNYQNNEECEDSNTLQLFPLRSDQAENHGDGAKKGTKLSIQNMNRDFTPYHQFFEFLPMKN</sequence>
<dbReference type="OrthoDB" id="1918181at2759"/>
<proteinExistence type="inferred from homology"/>
<dbReference type="GO" id="GO:0005634">
    <property type="term" value="C:nucleus"/>
    <property type="evidence" value="ECO:0007669"/>
    <property type="project" value="UniProtKB-SubCell"/>
</dbReference>
<dbReference type="PROSITE" id="PS50071">
    <property type="entry name" value="HOMEOBOX_2"/>
    <property type="match status" value="1"/>
</dbReference>
<evidence type="ECO:0000259" key="12">
    <source>
        <dbReference type="PROSITE" id="PS50071"/>
    </source>
</evidence>
<name>A0A9Q0KMR2_9MAGN</name>
<reference evidence="13" key="1">
    <citation type="journal article" date="2023" name="Plant J.">
        <title>The genome of the king protea, Protea cynaroides.</title>
        <authorList>
            <person name="Chang J."/>
            <person name="Duong T.A."/>
            <person name="Schoeman C."/>
            <person name="Ma X."/>
            <person name="Roodt D."/>
            <person name="Barker N."/>
            <person name="Li Z."/>
            <person name="Van de Peer Y."/>
            <person name="Mizrachi E."/>
        </authorList>
    </citation>
    <scope>NUCLEOTIDE SEQUENCE</scope>
    <source>
        <tissue evidence="13">Young leaves</tissue>
    </source>
</reference>
<protein>
    <recommendedName>
        <fullName evidence="12">Homeobox domain-containing protein</fullName>
    </recommendedName>
</protein>
<evidence type="ECO:0000256" key="5">
    <source>
        <dbReference type="ARBA" id="ARBA00023155"/>
    </source>
</evidence>
<organism evidence="13 14">
    <name type="scientific">Protea cynaroides</name>
    <dbReference type="NCBI Taxonomy" id="273540"/>
    <lineage>
        <taxon>Eukaryota</taxon>
        <taxon>Viridiplantae</taxon>
        <taxon>Streptophyta</taxon>
        <taxon>Embryophyta</taxon>
        <taxon>Tracheophyta</taxon>
        <taxon>Spermatophyta</taxon>
        <taxon>Magnoliopsida</taxon>
        <taxon>Proteales</taxon>
        <taxon>Proteaceae</taxon>
        <taxon>Protea</taxon>
    </lineage>
</organism>
<dbReference type="InterPro" id="IPR044555">
    <property type="entry name" value="WUSCHEL-like"/>
</dbReference>
<dbReference type="InterPro" id="IPR009057">
    <property type="entry name" value="Homeodomain-like_sf"/>
</dbReference>
<evidence type="ECO:0000256" key="4">
    <source>
        <dbReference type="ARBA" id="ARBA00023125"/>
    </source>
</evidence>
<evidence type="ECO:0000256" key="6">
    <source>
        <dbReference type="ARBA" id="ARBA00023163"/>
    </source>
</evidence>
<dbReference type="PANTHER" id="PTHR45940:SF13">
    <property type="entry name" value="WUSCHEL-RELATED HOMEOBOX 1"/>
    <property type="match status" value="1"/>
</dbReference>
<dbReference type="SUPFAM" id="SSF46689">
    <property type="entry name" value="Homeodomain-like"/>
    <property type="match status" value="1"/>
</dbReference>
<evidence type="ECO:0000256" key="11">
    <source>
        <dbReference type="SAM" id="MobiDB-lite"/>
    </source>
</evidence>
<evidence type="ECO:0000256" key="7">
    <source>
        <dbReference type="ARBA" id="ARBA00023242"/>
    </source>
</evidence>
<dbReference type="GO" id="GO:0003700">
    <property type="term" value="F:DNA-binding transcription factor activity"/>
    <property type="evidence" value="ECO:0007669"/>
    <property type="project" value="InterPro"/>
</dbReference>
<keyword evidence="3" id="KW-0805">Transcription regulation</keyword>
<accession>A0A9Q0KMR2</accession>
<evidence type="ECO:0000256" key="3">
    <source>
        <dbReference type="ARBA" id="ARBA00023015"/>
    </source>
</evidence>
<dbReference type="EMBL" id="JAMYWD010000004">
    <property type="protein sequence ID" value="KAJ4973382.1"/>
    <property type="molecule type" value="Genomic_DNA"/>
</dbReference>
<comment type="caution">
    <text evidence="13">The sequence shown here is derived from an EMBL/GenBank/DDBJ whole genome shotgun (WGS) entry which is preliminary data.</text>
</comment>
<dbReference type="Pfam" id="PF00046">
    <property type="entry name" value="Homeodomain"/>
    <property type="match status" value="1"/>
</dbReference>
<evidence type="ECO:0000256" key="2">
    <source>
        <dbReference type="ARBA" id="ARBA00022473"/>
    </source>
</evidence>
<evidence type="ECO:0000256" key="10">
    <source>
        <dbReference type="RuleBase" id="RU000682"/>
    </source>
</evidence>
<keyword evidence="2" id="KW-0217">Developmental protein</keyword>
<dbReference type="AlphaFoldDB" id="A0A9Q0KMR2"/>
<keyword evidence="14" id="KW-1185">Reference proteome</keyword>
<dbReference type="PANTHER" id="PTHR45940">
    <property type="entry name" value="WUSCHEL-RELATED HOMEOBOX 1-RELATED"/>
    <property type="match status" value="1"/>
</dbReference>
<feature type="region of interest" description="Disordered" evidence="11">
    <location>
        <begin position="128"/>
        <end position="169"/>
    </location>
</feature>
<dbReference type="Gene3D" id="1.10.10.60">
    <property type="entry name" value="Homeodomain-like"/>
    <property type="match status" value="1"/>
</dbReference>
<comment type="similarity">
    <text evidence="8">Belongs to the WUS homeobox family.</text>
</comment>
<evidence type="ECO:0000256" key="8">
    <source>
        <dbReference type="ARBA" id="ARBA00024040"/>
    </source>
</evidence>
<dbReference type="Proteomes" id="UP001141806">
    <property type="component" value="Unassembled WGS sequence"/>
</dbReference>